<dbReference type="eggNOG" id="ENOG502ZKXR">
    <property type="taxonomic scope" value="Bacteria"/>
</dbReference>
<sequence length="153" mass="17402">MRSLLMVLLALVMFGCSQANVSNSSVIDEMEESIEFDVADSEQSINRAVNFIRDLNHREPKSRFSVYYKTGSSEFVDKLNAKFKSEGIAKNRYRVVLAEADQQKAVLISATYVRIKSRECGVMTFASRDEYRFGCALEHNRNMSLVNPIKSEL</sequence>
<protein>
    <recommendedName>
        <fullName evidence="4">ATPase</fullName>
    </recommendedName>
</protein>
<evidence type="ECO:0000313" key="3">
    <source>
        <dbReference type="Proteomes" id="UP000016570"/>
    </source>
</evidence>
<accession>U2ZGB6</accession>
<evidence type="ECO:0008006" key="4">
    <source>
        <dbReference type="Google" id="ProtNLM"/>
    </source>
</evidence>
<comment type="caution">
    <text evidence="2">The sequence shown here is derived from an EMBL/GenBank/DDBJ whole genome shotgun (WGS) entry which is preliminary data.</text>
</comment>
<name>U2ZGB6_VIBPR</name>
<dbReference type="STRING" id="1219065.VPR01S_05_00210"/>
<dbReference type="AlphaFoldDB" id="U2ZGB6"/>
<dbReference type="EMBL" id="BATJ01000005">
    <property type="protein sequence ID" value="GAD66726.1"/>
    <property type="molecule type" value="Genomic_DNA"/>
</dbReference>
<gene>
    <name evidence="2" type="ORF">VPR01S_05_00210</name>
</gene>
<feature type="signal peptide" evidence="1">
    <location>
        <begin position="1"/>
        <end position="19"/>
    </location>
</feature>
<organism evidence="2 3">
    <name type="scientific">Vibrio proteolyticus NBRC 13287</name>
    <dbReference type="NCBI Taxonomy" id="1219065"/>
    <lineage>
        <taxon>Bacteria</taxon>
        <taxon>Pseudomonadati</taxon>
        <taxon>Pseudomonadota</taxon>
        <taxon>Gammaproteobacteria</taxon>
        <taxon>Vibrionales</taxon>
        <taxon>Vibrionaceae</taxon>
        <taxon>Vibrio</taxon>
    </lineage>
</organism>
<proteinExistence type="predicted"/>
<keyword evidence="1" id="KW-0732">Signal</keyword>
<feature type="chain" id="PRO_5004636927" description="ATPase" evidence="1">
    <location>
        <begin position="20"/>
        <end position="153"/>
    </location>
</feature>
<evidence type="ECO:0000313" key="2">
    <source>
        <dbReference type="EMBL" id="GAD66726.1"/>
    </source>
</evidence>
<dbReference type="Proteomes" id="UP000016570">
    <property type="component" value="Unassembled WGS sequence"/>
</dbReference>
<dbReference type="RefSeq" id="WP_021704704.1">
    <property type="nucleotide sequence ID" value="NZ_BATJ01000005.1"/>
</dbReference>
<dbReference type="PROSITE" id="PS51257">
    <property type="entry name" value="PROKAR_LIPOPROTEIN"/>
    <property type="match status" value="1"/>
</dbReference>
<evidence type="ECO:0000256" key="1">
    <source>
        <dbReference type="SAM" id="SignalP"/>
    </source>
</evidence>
<keyword evidence="3" id="KW-1185">Reference proteome</keyword>
<reference evidence="2 3" key="1">
    <citation type="submission" date="2013-09" db="EMBL/GenBank/DDBJ databases">
        <title>Whole genome shotgun sequence of Vibrio proteolyticus NBRC 13287.</title>
        <authorList>
            <person name="Isaki S."/>
            <person name="Hosoyama A."/>
            <person name="Numata M."/>
            <person name="Hashimoto M."/>
            <person name="Hosoyama Y."/>
            <person name="Tsuchikane K."/>
            <person name="Noguchi M."/>
            <person name="Hirakata S."/>
            <person name="Ichikawa N."/>
            <person name="Ohji S."/>
            <person name="Yamazoe A."/>
            <person name="Fujita N."/>
        </authorList>
    </citation>
    <scope>NUCLEOTIDE SEQUENCE [LARGE SCALE GENOMIC DNA]</scope>
    <source>
        <strain evidence="2 3">NBRC 13287</strain>
    </source>
</reference>